<evidence type="ECO:0000313" key="2">
    <source>
        <dbReference type="Proteomes" id="UP000531561"/>
    </source>
</evidence>
<dbReference type="RefSeq" id="XP_037191135.1">
    <property type="nucleotide sequence ID" value="XM_037335925.1"/>
</dbReference>
<keyword evidence="2" id="KW-1185">Reference proteome</keyword>
<dbReference type="AlphaFoldDB" id="A0A8H6EH73"/>
<gene>
    <name evidence="1" type="ORF">Bfra_005543</name>
</gene>
<name>A0A8H6EH73_9HELO</name>
<protein>
    <submittedName>
        <fullName evidence="1">Uncharacterized protein</fullName>
    </submittedName>
</protein>
<evidence type="ECO:0000313" key="1">
    <source>
        <dbReference type="EMBL" id="KAF5872189.1"/>
    </source>
</evidence>
<accession>A0A8H6EH73</accession>
<comment type="caution">
    <text evidence="1">The sequence shown here is derived from an EMBL/GenBank/DDBJ whole genome shotgun (WGS) entry which is preliminary data.</text>
</comment>
<dbReference type="EMBL" id="JABFCT010000010">
    <property type="protein sequence ID" value="KAF5872189.1"/>
    <property type="molecule type" value="Genomic_DNA"/>
</dbReference>
<sequence>MRLSCESFMPACKVGFGNTCALGIEIEHTRGLINWSQANMMFASLKLPAPPSKSSPHHVLMLKKKLGAQHNGFVSMVTEV</sequence>
<organism evidence="1 2">
    <name type="scientific">Botrytis fragariae</name>
    <dbReference type="NCBI Taxonomy" id="1964551"/>
    <lineage>
        <taxon>Eukaryota</taxon>
        <taxon>Fungi</taxon>
        <taxon>Dikarya</taxon>
        <taxon>Ascomycota</taxon>
        <taxon>Pezizomycotina</taxon>
        <taxon>Leotiomycetes</taxon>
        <taxon>Helotiales</taxon>
        <taxon>Sclerotiniaceae</taxon>
        <taxon>Botrytis</taxon>
    </lineage>
</organism>
<dbReference type="Proteomes" id="UP000531561">
    <property type="component" value="Unassembled WGS sequence"/>
</dbReference>
<dbReference type="GeneID" id="59259617"/>
<proteinExistence type="predicted"/>
<reference evidence="1 2" key="1">
    <citation type="journal article" date="2020" name="Phytopathology">
        <title>A high-quality genome resource of Botrytis fragariae, a new and rapidly spreading fungal pathogen causing strawberry gray mold in the U.S.A.</title>
        <authorList>
            <person name="Wu Y."/>
            <person name="Saski C.A."/>
            <person name="Schnabel G."/>
            <person name="Xiao S."/>
            <person name="Hu M."/>
        </authorList>
    </citation>
    <scope>NUCLEOTIDE SEQUENCE [LARGE SCALE GENOMIC DNA]</scope>
    <source>
        <strain evidence="1 2">BVB16</strain>
    </source>
</reference>